<keyword evidence="11" id="KW-1185">Reference proteome</keyword>
<proteinExistence type="inferred from homology"/>
<keyword evidence="5" id="KW-0804">Transcription</keyword>
<dbReference type="InterPro" id="IPR031106">
    <property type="entry name" value="C/EBP"/>
</dbReference>
<dbReference type="PROSITE" id="PS50217">
    <property type="entry name" value="BZIP"/>
    <property type="match status" value="1"/>
</dbReference>
<dbReference type="Pfam" id="PF07716">
    <property type="entry name" value="bZIP_2"/>
    <property type="match status" value="1"/>
</dbReference>
<dbReference type="GO" id="GO:0000981">
    <property type="term" value="F:DNA-binding transcription factor activity, RNA polymerase II-specific"/>
    <property type="evidence" value="ECO:0007669"/>
    <property type="project" value="TreeGrafter"/>
</dbReference>
<dbReference type="Gene3D" id="1.20.5.170">
    <property type="match status" value="1"/>
</dbReference>
<evidence type="ECO:0000256" key="1">
    <source>
        <dbReference type="ARBA" id="ARBA00004123"/>
    </source>
</evidence>
<gene>
    <name evidence="10" type="ORF">DGYR_LOCUS5814</name>
</gene>
<dbReference type="Proteomes" id="UP000549394">
    <property type="component" value="Unassembled WGS sequence"/>
</dbReference>
<dbReference type="PANTHER" id="PTHR23334">
    <property type="entry name" value="CCAAT/ENHANCER BINDING PROTEIN"/>
    <property type="match status" value="1"/>
</dbReference>
<comment type="caution">
    <text evidence="10">The sequence shown here is derived from an EMBL/GenBank/DDBJ whole genome shotgun (WGS) entry which is preliminary data.</text>
</comment>
<feature type="coiled-coil region" evidence="7">
    <location>
        <begin position="41"/>
        <end position="77"/>
    </location>
</feature>
<dbReference type="GO" id="GO:0000978">
    <property type="term" value="F:RNA polymerase II cis-regulatory region sequence-specific DNA binding"/>
    <property type="evidence" value="ECO:0007669"/>
    <property type="project" value="TreeGrafter"/>
</dbReference>
<evidence type="ECO:0000256" key="8">
    <source>
        <dbReference type="SAM" id="MobiDB-lite"/>
    </source>
</evidence>
<keyword evidence="7" id="KW-0175">Coiled coil</keyword>
<accession>A0A7I8VNG0</accession>
<evidence type="ECO:0000313" key="11">
    <source>
        <dbReference type="Proteomes" id="UP000549394"/>
    </source>
</evidence>
<dbReference type="InterPro" id="IPR046347">
    <property type="entry name" value="bZIP_sf"/>
</dbReference>
<dbReference type="OrthoDB" id="10039716at2759"/>
<organism evidence="10 11">
    <name type="scientific">Dimorphilus gyrociliatus</name>
    <dbReference type="NCBI Taxonomy" id="2664684"/>
    <lineage>
        <taxon>Eukaryota</taxon>
        <taxon>Metazoa</taxon>
        <taxon>Spiralia</taxon>
        <taxon>Lophotrochozoa</taxon>
        <taxon>Annelida</taxon>
        <taxon>Polychaeta</taxon>
        <taxon>Polychaeta incertae sedis</taxon>
        <taxon>Dinophilidae</taxon>
        <taxon>Dimorphilus</taxon>
    </lineage>
</organism>
<evidence type="ECO:0000256" key="2">
    <source>
        <dbReference type="ARBA" id="ARBA00006951"/>
    </source>
</evidence>
<comment type="similarity">
    <text evidence="2">Belongs to the bZIP family. C/EBP subfamily.</text>
</comment>
<feature type="domain" description="BZIP" evidence="9">
    <location>
        <begin position="18"/>
        <end position="81"/>
    </location>
</feature>
<reference evidence="10 11" key="1">
    <citation type="submission" date="2020-08" db="EMBL/GenBank/DDBJ databases">
        <authorList>
            <person name="Hejnol A."/>
        </authorList>
    </citation>
    <scope>NUCLEOTIDE SEQUENCE [LARGE SCALE GENOMIC DNA]</scope>
</reference>
<evidence type="ECO:0000313" key="10">
    <source>
        <dbReference type="EMBL" id="CAD5117268.1"/>
    </source>
</evidence>
<evidence type="ECO:0000256" key="6">
    <source>
        <dbReference type="ARBA" id="ARBA00023242"/>
    </source>
</evidence>
<evidence type="ECO:0000256" key="7">
    <source>
        <dbReference type="SAM" id="Coils"/>
    </source>
</evidence>
<keyword evidence="6" id="KW-0539">Nucleus</keyword>
<dbReference type="GO" id="GO:0006351">
    <property type="term" value="P:DNA-templated transcription"/>
    <property type="evidence" value="ECO:0007669"/>
    <property type="project" value="InterPro"/>
</dbReference>
<dbReference type="InterPro" id="IPR004827">
    <property type="entry name" value="bZIP"/>
</dbReference>
<sequence length="108" mass="12447">MAPMKKAAAGLASPDKESNEYKMKRERNNIAVRKSRMKSRMKQKETNLRVEELKKENEELEERIKLLSKELGVLKDLFLAYAGNNVSAVDEAKNIVRNDHEYSAPVKR</sequence>
<dbReference type="AlphaFoldDB" id="A0A7I8VNG0"/>
<dbReference type="SUPFAM" id="SSF57959">
    <property type="entry name" value="Leucine zipper domain"/>
    <property type="match status" value="1"/>
</dbReference>
<evidence type="ECO:0000256" key="5">
    <source>
        <dbReference type="ARBA" id="ARBA00023163"/>
    </source>
</evidence>
<comment type="subcellular location">
    <subcellularLocation>
        <location evidence="1">Nucleus</location>
    </subcellularLocation>
</comment>
<dbReference type="EMBL" id="CAJFCJ010000007">
    <property type="protein sequence ID" value="CAD5117268.1"/>
    <property type="molecule type" value="Genomic_DNA"/>
</dbReference>
<dbReference type="SMART" id="SM00338">
    <property type="entry name" value="BRLZ"/>
    <property type="match status" value="1"/>
</dbReference>
<evidence type="ECO:0000259" key="9">
    <source>
        <dbReference type="PROSITE" id="PS50217"/>
    </source>
</evidence>
<protein>
    <recommendedName>
        <fullName evidence="9">BZIP domain-containing protein</fullName>
    </recommendedName>
</protein>
<dbReference type="PANTHER" id="PTHR23334:SF69">
    <property type="entry name" value="CCAAT_ENHANCER-BINDING PROTEIN GAMMA"/>
    <property type="match status" value="1"/>
</dbReference>
<keyword evidence="4" id="KW-0238">DNA-binding</keyword>
<name>A0A7I8VNG0_9ANNE</name>
<keyword evidence="3" id="KW-0805">Transcription regulation</keyword>
<evidence type="ECO:0000256" key="3">
    <source>
        <dbReference type="ARBA" id="ARBA00023015"/>
    </source>
</evidence>
<evidence type="ECO:0000256" key="4">
    <source>
        <dbReference type="ARBA" id="ARBA00023125"/>
    </source>
</evidence>
<dbReference type="GO" id="GO:0005634">
    <property type="term" value="C:nucleus"/>
    <property type="evidence" value="ECO:0007669"/>
    <property type="project" value="UniProtKB-SubCell"/>
</dbReference>
<feature type="region of interest" description="Disordered" evidence="8">
    <location>
        <begin position="1"/>
        <end position="21"/>
    </location>
</feature>